<dbReference type="GO" id="GO:0016616">
    <property type="term" value="F:oxidoreductase activity, acting on the CH-OH group of donors, NAD or NADP as acceptor"/>
    <property type="evidence" value="ECO:0007669"/>
    <property type="project" value="UniProtKB-ARBA"/>
</dbReference>
<dbReference type="PANTHER" id="PTHR43333:SF1">
    <property type="entry name" value="D-ISOMER SPECIFIC 2-HYDROXYACID DEHYDROGENASE NAD-BINDING DOMAIN-CONTAINING PROTEIN"/>
    <property type="match status" value="1"/>
</dbReference>
<evidence type="ECO:0000256" key="1">
    <source>
        <dbReference type="ARBA" id="ARBA00023002"/>
    </source>
</evidence>
<dbReference type="Proteomes" id="UP000647424">
    <property type="component" value="Unassembled WGS sequence"/>
</dbReference>
<feature type="domain" description="D-isomer specific 2-hydroxyacid dehydrogenase NAD-binding" evidence="3">
    <location>
        <begin position="110"/>
        <end position="294"/>
    </location>
</feature>
<gene>
    <name evidence="4" type="ORF">IC609_01035</name>
</gene>
<dbReference type="CDD" id="cd12165">
    <property type="entry name" value="2-Hacid_dh_6"/>
    <property type="match status" value="1"/>
</dbReference>
<dbReference type="InterPro" id="IPR036291">
    <property type="entry name" value="NAD(P)-bd_dom_sf"/>
</dbReference>
<dbReference type="PANTHER" id="PTHR43333">
    <property type="entry name" value="2-HACID_DH_C DOMAIN-CONTAINING PROTEIN"/>
    <property type="match status" value="1"/>
</dbReference>
<dbReference type="AlphaFoldDB" id="A0A927FCZ5"/>
<dbReference type="RefSeq" id="WP_191817605.1">
    <property type="nucleotide sequence ID" value="NZ_JACYFT010000001.1"/>
</dbReference>
<dbReference type="SUPFAM" id="SSF51735">
    <property type="entry name" value="NAD(P)-binding Rossmann-fold domains"/>
    <property type="match status" value="1"/>
</dbReference>
<dbReference type="InterPro" id="IPR006140">
    <property type="entry name" value="D-isomer_DH_NAD-bd"/>
</dbReference>
<dbReference type="PROSITE" id="PS00671">
    <property type="entry name" value="D_2_HYDROXYACID_DH_3"/>
    <property type="match status" value="1"/>
</dbReference>
<evidence type="ECO:0000313" key="5">
    <source>
        <dbReference type="Proteomes" id="UP000647424"/>
    </source>
</evidence>
<evidence type="ECO:0000313" key="4">
    <source>
        <dbReference type="EMBL" id="MBD8049110.1"/>
    </source>
</evidence>
<keyword evidence="1" id="KW-0560">Oxidoreductase</keyword>
<comment type="caution">
    <text evidence="4">The sequence shown here is derived from an EMBL/GenBank/DDBJ whole genome shotgun (WGS) entry which is preliminary data.</text>
</comment>
<reference evidence="4" key="1">
    <citation type="submission" date="2020-09" db="EMBL/GenBank/DDBJ databases">
        <title>Genome seq and assembly of Limnohabitants sp.</title>
        <authorList>
            <person name="Chhetri G."/>
        </authorList>
    </citation>
    <scope>NUCLEOTIDE SEQUENCE</scope>
    <source>
        <strain evidence="4">JUR4</strain>
    </source>
</reference>
<dbReference type="EMBL" id="JACYFT010000001">
    <property type="protein sequence ID" value="MBD8049110.1"/>
    <property type="molecule type" value="Genomic_DNA"/>
</dbReference>
<accession>A0A927FCZ5</accession>
<dbReference type="Pfam" id="PF02826">
    <property type="entry name" value="2-Hacid_dh_C"/>
    <property type="match status" value="1"/>
</dbReference>
<evidence type="ECO:0000259" key="3">
    <source>
        <dbReference type="Pfam" id="PF02826"/>
    </source>
</evidence>
<dbReference type="GO" id="GO:0051287">
    <property type="term" value="F:NAD binding"/>
    <property type="evidence" value="ECO:0007669"/>
    <property type="project" value="InterPro"/>
</dbReference>
<dbReference type="InterPro" id="IPR029753">
    <property type="entry name" value="D-isomer_DH_CS"/>
</dbReference>
<protein>
    <submittedName>
        <fullName evidence="4">Phosphoglycerate dehydrogenase</fullName>
    </submittedName>
</protein>
<sequence>MPHTALKIVFHGQNAANFRQGFEALIAPGHQVLDLSDALNLPGEREQFETADVVIGVQLNESMPRPLQARLFHAPAAGTDAINTTLLPAQCTLANCFGHENAIAEYIMAALLMRHVPLAQADEDLRQQRWTFFAGRPGALRTELGEQTLGLVGFGHIAQTVAERAKAMGMRVHVANRSPVAHPLVDRSWALDALDDFMGTCDAVVVSLPLTDNTQGLVDASTIAAMRPDAVLLNVGRGAVIDEKALYEALRHRRIGGAVIDTWYRYPTPTQPECAPSQFDFASLDNVLMTPHMSGWTSGTVRRRQETLAENVGRLSRGETLINVLRAPLG</sequence>
<organism evidence="4 5">
    <name type="scientific">Limnohabitans radicicola</name>
    <dbReference type="NCBI Taxonomy" id="2771427"/>
    <lineage>
        <taxon>Bacteria</taxon>
        <taxon>Pseudomonadati</taxon>
        <taxon>Pseudomonadota</taxon>
        <taxon>Betaproteobacteria</taxon>
        <taxon>Burkholderiales</taxon>
        <taxon>Comamonadaceae</taxon>
        <taxon>Limnohabitans</taxon>
    </lineage>
</organism>
<proteinExistence type="predicted"/>
<name>A0A927FCZ5_9BURK</name>
<evidence type="ECO:0000256" key="2">
    <source>
        <dbReference type="ARBA" id="ARBA00023027"/>
    </source>
</evidence>
<keyword evidence="5" id="KW-1185">Reference proteome</keyword>
<keyword evidence="2" id="KW-0520">NAD</keyword>
<dbReference type="Gene3D" id="3.40.50.720">
    <property type="entry name" value="NAD(P)-binding Rossmann-like Domain"/>
    <property type="match status" value="2"/>
</dbReference>